<dbReference type="NCBIfam" id="TIGR00562">
    <property type="entry name" value="proto_IX_ox"/>
    <property type="match status" value="1"/>
</dbReference>
<keyword evidence="12" id="KW-0472">Membrane</keyword>
<evidence type="ECO:0000256" key="8">
    <source>
        <dbReference type="ARBA" id="ARBA00022827"/>
    </source>
</evidence>
<dbReference type="EMBL" id="JOTP01000010">
    <property type="protein sequence ID" value="KEP26330.1"/>
    <property type="molecule type" value="Genomic_DNA"/>
</dbReference>
<feature type="domain" description="Amine oxidase" evidence="13">
    <location>
        <begin position="15"/>
        <end position="460"/>
    </location>
</feature>
<protein>
    <recommendedName>
        <fullName evidence="6 11">Coproporphyrinogen III oxidase</fullName>
        <ecNumber evidence="5 11">1.3.3.15</ecNumber>
    </recommendedName>
</protein>
<evidence type="ECO:0000256" key="12">
    <source>
        <dbReference type="SAM" id="Phobius"/>
    </source>
</evidence>
<dbReference type="SUPFAM" id="SSF51905">
    <property type="entry name" value="FAD/NAD(P)-binding domain"/>
    <property type="match status" value="1"/>
</dbReference>
<dbReference type="InterPro" id="IPR002937">
    <property type="entry name" value="Amino_oxidase"/>
</dbReference>
<keyword evidence="9 11" id="KW-0560">Oxidoreductase</keyword>
<comment type="subcellular location">
    <subcellularLocation>
        <location evidence="11">Cytoplasm</location>
    </subcellularLocation>
</comment>
<feature type="transmembrane region" description="Helical" evidence="12">
    <location>
        <begin position="7"/>
        <end position="24"/>
    </location>
</feature>
<reference evidence="14 15" key="1">
    <citation type="submission" date="2012-09" db="EMBL/GenBank/DDBJ databases">
        <title>Genome Sequence of Bacillus sp. DW5-4.</title>
        <authorList>
            <person name="Lai Q."/>
            <person name="Liu Y."/>
            <person name="Shao Z."/>
        </authorList>
    </citation>
    <scope>NUCLEOTIDE SEQUENCE [LARGE SCALE GENOMIC DNA]</scope>
    <source>
        <strain evidence="14 15">DW5-4</strain>
    </source>
</reference>
<sequence length="470" mass="51769">MHDNQKHLVIIGGGITGLAAAFYLEKEIEEKGLPIQISLIEASPRLGGKIQTLYKDGYIIERGPDSFLERKVSGPQLAKDVGLSDQLVNNETGQAYVLVNETLHPMPKGAVMGIPTQISPFITTGLFSVAGKARAAMDFVLPKSKQTEDQSLGEFFRRRVGDEVVENLIEPLLSGIYAGDIDRLSLMSTFPQFYQTEQKHRSLILGMKKSQQHAKAQQVTAKKQGQFQTINQGLQALVEAVESKLKQTTIYKGTKVKQIEKTDGGYGVQLDSGQTLFADSAIVTTPHQSIYSMFPKEAGLDYLHDMISTSVATVALGFKEEDVHNEYDGTGFVISRNSDFSITACTWTNKKWPHTAPKGKTLLRAYVGKAGDESIVEQSDHQIVSIVLEDLKKIMDIKADPELTTVTRWKTSMPQYHVGHQQQISKMRETFKQSYPGVYIAGAAFEGVGIPDCIDQGKAAISEAVSYLFS</sequence>
<evidence type="ECO:0000313" key="15">
    <source>
        <dbReference type="Proteomes" id="UP000028091"/>
    </source>
</evidence>
<dbReference type="UniPathway" id="UPA00252"/>
<evidence type="ECO:0000256" key="2">
    <source>
        <dbReference type="ARBA" id="ARBA00001974"/>
    </source>
</evidence>
<evidence type="ECO:0000259" key="13">
    <source>
        <dbReference type="Pfam" id="PF01593"/>
    </source>
</evidence>
<evidence type="ECO:0000256" key="6">
    <source>
        <dbReference type="ARBA" id="ARBA00019046"/>
    </source>
</evidence>
<keyword evidence="11" id="KW-0963">Cytoplasm</keyword>
<keyword evidence="8 11" id="KW-0274">FAD</keyword>
<name>A0A081LAQ4_9BACI</name>
<gene>
    <name evidence="14" type="ORF">BA70_02015</name>
</gene>
<comment type="function">
    <text evidence="11">Involved in coproporphyrin-dependent heme b biosynthesis. Catalyzes the oxidation of coproporphyrinogen III to coproporphyrin III.</text>
</comment>
<dbReference type="GO" id="GO:0004729">
    <property type="term" value="F:oxygen-dependent protoporphyrinogen oxidase activity"/>
    <property type="evidence" value="ECO:0007669"/>
    <property type="project" value="UniProtKB-UniRule"/>
</dbReference>
<evidence type="ECO:0000256" key="1">
    <source>
        <dbReference type="ARBA" id="ARBA00001755"/>
    </source>
</evidence>
<dbReference type="PANTHER" id="PTHR42923">
    <property type="entry name" value="PROTOPORPHYRINOGEN OXIDASE"/>
    <property type="match status" value="1"/>
</dbReference>
<dbReference type="RefSeq" id="WP_034321454.1">
    <property type="nucleotide sequence ID" value="NZ_JAVIKA010000002.1"/>
</dbReference>
<comment type="caution">
    <text evidence="14">The sequence shown here is derived from an EMBL/GenBank/DDBJ whole genome shotgun (WGS) entry which is preliminary data.</text>
</comment>
<dbReference type="GO" id="GO:0005737">
    <property type="term" value="C:cytoplasm"/>
    <property type="evidence" value="ECO:0007669"/>
    <property type="project" value="UniProtKB-SubCell"/>
</dbReference>
<keyword evidence="7 11" id="KW-0285">Flavoprotein</keyword>
<accession>A0A081LAQ4</accession>
<dbReference type="OrthoDB" id="9805195at2"/>
<evidence type="ECO:0000256" key="4">
    <source>
        <dbReference type="ARBA" id="ARBA00008310"/>
    </source>
</evidence>
<dbReference type="GO" id="GO:0006783">
    <property type="term" value="P:heme biosynthetic process"/>
    <property type="evidence" value="ECO:0007669"/>
    <property type="project" value="UniProtKB-UniRule"/>
</dbReference>
<dbReference type="eggNOG" id="COG1232">
    <property type="taxonomic scope" value="Bacteria"/>
</dbReference>
<keyword evidence="15" id="KW-1185">Reference proteome</keyword>
<comment type="cofactor">
    <cofactor evidence="2 11">
        <name>FAD</name>
        <dbReference type="ChEBI" id="CHEBI:57692"/>
    </cofactor>
</comment>
<evidence type="ECO:0000256" key="10">
    <source>
        <dbReference type="ARBA" id="ARBA00023133"/>
    </source>
</evidence>
<dbReference type="NCBIfam" id="NF008845">
    <property type="entry name" value="PRK11883.1-5"/>
    <property type="match status" value="1"/>
</dbReference>
<evidence type="ECO:0000256" key="7">
    <source>
        <dbReference type="ARBA" id="ARBA00022630"/>
    </source>
</evidence>
<keyword evidence="10 11" id="KW-0350">Heme biosynthesis</keyword>
<keyword evidence="12" id="KW-0812">Transmembrane</keyword>
<evidence type="ECO:0000256" key="5">
    <source>
        <dbReference type="ARBA" id="ARBA00012402"/>
    </source>
</evidence>
<dbReference type="InterPro" id="IPR036188">
    <property type="entry name" value="FAD/NAD-bd_sf"/>
</dbReference>
<organism evidence="14 15">
    <name type="scientific">Bacillus zhangzhouensis</name>
    <dbReference type="NCBI Taxonomy" id="1178540"/>
    <lineage>
        <taxon>Bacteria</taxon>
        <taxon>Bacillati</taxon>
        <taxon>Bacillota</taxon>
        <taxon>Bacilli</taxon>
        <taxon>Bacillales</taxon>
        <taxon>Bacillaceae</taxon>
        <taxon>Bacillus</taxon>
    </lineage>
</organism>
<dbReference type="Gene3D" id="3.90.660.20">
    <property type="entry name" value="Protoporphyrinogen oxidase, mitochondrial, domain 2"/>
    <property type="match status" value="1"/>
</dbReference>
<dbReference type="Pfam" id="PF01593">
    <property type="entry name" value="Amino_oxidase"/>
    <property type="match status" value="1"/>
</dbReference>
<dbReference type="InterPro" id="IPR050464">
    <property type="entry name" value="Zeta_carotene_desat/Oxidored"/>
</dbReference>
<dbReference type="PANTHER" id="PTHR42923:SF3">
    <property type="entry name" value="PROTOPORPHYRINOGEN OXIDASE"/>
    <property type="match status" value="1"/>
</dbReference>
<dbReference type="Gene3D" id="3.50.50.60">
    <property type="entry name" value="FAD/NAD(P)-binding domain"/>
    <property type="match status" value="1"/>
</dbReference>
<comment type="catalytic activity">
    <reaction evidence="1">
        <text>coproporphyrinogen III + 3 O2 = coproporphyrin III + 3 H2O2</text>
        <dbReference type="Rhea" id="RHEA:43436"/>
        <dbReference type="ChEBI" id="CHEBI:15379"/>
        <dbReference type="ChEBI" id="CHEBI:16240"/>
        <dbReference type="ChEBI" id="CHEBI:57309"/>
        <dbReference type="ChEBI" id="CHEBI:131725"/>
        <dbReference type="EC" id="1.3.3.15"/>
    </reaction>
    <physiologicalReaction direction="left-to-right" evidence="1">
        <dbReference type="Rhea" id="RHEA:43437"/>
    </physiologicalReaction>
</comment>
<dbReference type="Proteomes" id="UP000028091">
    <property type="component" value="Unassembled WGS sequence"/>
</dbReference>
<proteinExistence type="inferred from homology"/>
<evidence type="ECO:0000256" key="9">
    <source>
        <dbReference type="ARBA" id="ARBA00023002"/>
    </source>
</evidence>
<dbReference type="AlphaFoldDB" id="A0A081LAQ4"/>
<keyword evidence="12" id="KW-1133">Transmembrane helix</keyword>
<comment type="similarity">
    <text evidence="4 11">Belongs to the protoporphyrinogen/coproporphyrinogen oxidase family. Coproporphyrinogen III oxidase subfamily.</text>
</comment>
<dbReference type="SUPFAM" id="SSF54373">
    <property type="entry name" value="FAD-linked reductases, C-terminal domain"/>
    <property type="match status" value="1"/>
</dbReference>
<comment type="pathway">
    <text evidence="3 11">Porphyrin-containing compound metabolism; protoheme biosynthesis.</text>
</comment>
<evidence type="ECO:0000256" key="3">
    <source>
        <dbReference type="ARBA" id="ARBA00004744"/>
    </source>
</evidence>
<dbReference type="InterPro" id="IPR004572">
    <property type="entry name" value="Protoporphyrinogen_oxidase"/>
</dbReference>
<dbReference type="Gene3D" id="1.10.3110.10">
    <property type="entry name" value="protoporphyrinogen ix oxidase, domain 3"/>
    <property type="match status" value="1"/>
</dbReference>
<evidence type="ECO:0000313" key="14">
    <source>
        <dbReference type="EMBL" id="KEP26330.1"/>
    </source>
</evidence>
<dbReference type="FunFam" id="1.10.3110.10:FF:000001">
    <property type="entry name" value="Protoporphyrinogen oxidase"/>
    <property type="match status" value="1"/>
</dbReference>
<dbReference type="EC" id="1.3.3.15" evidence="5 11"/>
<evidence type="ECO:0000256" key="11">
    <source>
        <dbReference type="RuleBase" id="RU364052"/>
    </source>
</evidence>